<dbReference type="InterPro" id="IPR036102">
    <property type="entry name" value="OsmC/Ohrsf"/>
</dbReference>
<gene>
    <name evidence="1" type="ORF">NDR86_04970</name>
</gene>
<dbReference type="SUPFAM" id="SSF82784">
    <property type="entry name" value="OsmC-like"/>
    <property type="match status" value="1"/>
</dbReference>
<dbReference type="GO" id="GO:0006979">
    <property type="term" value="P:response to oxidative stress"/>
    <property type="evidence" value="ECO:0007669"/>
    <property type="project" value="InterPro"/>
</dbReference>
<dbReference type="InterPro" id="IPR003718">
    <property type="entry name" value="OsmC/Ohr_fam"/>
</dbReference>
<dbReference type="PANTHER" id="PTHR42830:SF1">
    <property type="entry name" value="OSMOTICALLY INDUCIBLE FAMILY PROTEIN"/>
    <property type="match status" value="1"/>
</dbReference>
<dbReference type="NCBIfam" id="TIGR03562">
    <property type="entry name" value="osmo_induc_OsmC"/>
    <property type="match status" value="1"/>
</dbReference>
<reference evidence="1" key="1">
    <citation type="submission" date="2022-06" db="EMBL/GenBank/DDBJ databases">
        <title>Novel species in genus nocardia.</title>
        <authorList>
            <person name="Li F."/>
        </authorList>
    </citation>
    <scope>NUCLEOTIDE SEQUENCE</scope>
    <source>
        <strain evidence="1">CDC141</strain>
    </source>
</reference>
<dbReference type="InterPro" id="IPR019904">
    <property type="entry name" value="Peroxiredoxin_OsmC"/>
</dbReference>
<sequence length="147" mass="14745">MPTRTARTAWSGGLQDGSGQVELASSGVGKFDVSFPKRSADNADGTTSPEELIAAAHSSCYAMALSAQIGNAGGTVQSLDVSADVTLGPDPAGGFRIGKIKLTVRGKADGIDANAFQQAAEAAKAGCPVSKALAGVDTIELDATFES</sequence>
<protein>
    <submittedName>
        <fullName evidence="1">OsmC family peroxiredoxin</fullName>
    </submittedName>
</protein>
<name>A0A9X2IUF4_9NOCA</name>
<dbReference type="AlphaFoldDB" id="A0A9X2IUF4"/>
<dbReference type="PANTHER" id="PTHR42830">
    <property type="entry name" value="OSMOTICALLY INDUCIBLE FAMILY PROTEIN"/>
    <property type="match status" value="1"/>
</dbReference>
<evidence type="ECO:0000313" key="2">
    <source>
        <dbReference type="Proteomes" id="UP001139157"/>
    </source>
</evidence>
<proteinExistence type="predicted"/>
<comment type="caution">
    <text evidence="1">The sequence shown here is derived from an EMBL/GenBank/DDBJ whole genome shotgun (WGS) entry which is preliminary data.</text>
</comment>
<dbReference type="Gene3D" id="3.30.300.20">
    <property type="match status" value="1"/>
</dbReference>
<dbReference type="Proteomes" id="UP001139157">
    <property type="component" value="Unassembled WGS sequence"/>
</dbReference>
<evidence type="ECO:0000313" key="1">
    <source>
        <dbReference type="EMBL" id="MCM6772822.1"/>
    </source>
</evidence>
<keyword evidence="2" id="KW-1185">Reference proteome</keyword>
<dbReference type="RefSeq" id="WP_251909833.1">
    <property type="nucleotide sequence ID" value="NZ_JAMRXG010000002.1"/>
</dbReference>
<dbReference type="Pfam" id="PF02566">
    <property type="entry name" value="OsmC"/>
    <property type="match status" value="1"/>
</dbReference>
<dbReference type="InterPro" id="IPR052707">
    <property type="entry name" value="OsmC_Ohr_Peroxiredoxin"/>
</dbReference>
<dbReference type="InterPro" id="IPR015946">
    <property type="entry name" value="KH_dom-like_a/b"/>
</dbReference>
<dbReference type="EMBL" id="JAMRXG010000002">
    <property type="protein sequence ID" value="MCM6772822.1"/>
    <property type="molecule type" value="Genomic_DNA"/>
</dbReference>
<dbReference type="GO" id="GO:0004601">
    <property type="term" value="F:peroxidase activity"/>
    <property type="evidence" value="ECO:0007669"/>
    <property type="project" value="InterPro"/>
</dbReference>
<accession>A0A9X2IUF4</accession>
<organism evidence="1 2">
    <name type="scientific">Nocardia pulmonis</name>
    <dbReference type="NCBI Taxonomy" id="2951408"/>
    <lineage>
        <taxon>Bacteria</taxon>
        <taxon>Bacillati</taxon>
        <taxon>Actinomycetota</taxon>
        <taxon>Actinomycetes</taxon>
        <taxon>Mycobacteriales</taxon>
        <taxon>Nocardiaceae</taxon>
        <taxon>Nocardia</taxon>
    </lineage>
</organism>